<evidence type="ECO:0000256" key="1">
    <source>
        <dbReference type="ARBA" id="ARBA00001974"/>
    </source>
</evidence>
<evidence type="ECO:0000256" key="10">
    <source>
        <dbReference type="SAM" id="MobiDB-lite"/>
    </source>
</evidence>
<dbReference type="InterPro" id="IPR036188">
    <property type="entry name" value="FAD/NAD-bd_sf"/>
</dbReference>
<evidence type="ECO:0000256" key="4">
    <source>
        <dbReference type="ARBA" id="ARBA00012173"/>
    </source>
</evidence>
<dbReference type="PANTHER" id="PTHR42716">
    <property type="entry name" value="L-ASPARTATE OXIDASE"/>
    <property type="match status" value="1"/>
</dbReference>
<evidence type="ECO:0000256" key="8">
    <source>
        <dbReference type="ARBA" id="ARBA00023002"/>
    </source>
</evidence>
<dbReference type="GO" id="GO:0009435">
    <property type="term" value="P:NAD+ biosynthetic process"/>
    <property type="evidence" value="ECO:0007669"/>
    <property type="project" value="UniProtKB-UniPathway"/>
</dbReference>
<evidence type="ECO:0000259" key="11">
    <source>
        <dbReference type="Pfam" id="PF00890"/>
    </source>
</evidence>
<evidence type="ECO:0000259" key="12">
    <source>
        <dbReference type="Pfam" id="PF02910"/>
    </source>
</evidence>
<dbReference type="Gene3D" id="1.20.58.100">
    <property type="entry name" value="Fumarate reductase/succinate dehydrogenase flavoprotein-like, C-terminal domain"/>
    <property type="match status" value="1"/>
</dbReference>
<comment type="similarity">
    <text evidence="3">Belongs to the FAD-dependent oxidoreductase 2 family. NadB subfamily.</text>
</comment>
<dbReference type="UniPathway" id="UPA00253">
    <property type="reaction ID" value="UER00326"/>
</dbReference>
<dbReference type="SUPFAM" id="SSF46977">
    <property type="entry name" value="Succinate dehydrogenase/fumarate reductase flavoprotein C-terminal domain"/>
    <property type="match status" value="1"/>
</dbReference>
<dbReference type="InterPro" id="IPR015939">
    <property type="entry name" value="Fum_Rdtase/Succ_DH_flav-like_C"/>
</dbReference>
<dbReference type="InterPro" id="IPR005288">
    <property type="entry name" value="NadB"/>
</dbReference>
<keyword evidence="6" id="KW-0662">Pyridine nucleotide biosynthesis</keyword>
<evidence type="ECO:0000256" key="5">
    <source>
        <dbReference type="ARBA" id="ARBA00022630"/>
    </source>
</evidence>
<dbReference type="EMBL" id="AB519652">
    <property type="protein sequence ID" value="BAJ13488.1"/>
    <property type="molecule type" value="Genomic_DNA"/>
</dbReference>
<dbReference type="Gene3D" id="3.90.700.10">
    <property type="entry name" value="Succinate dehydrogenase/fumarate reductase flavoprotein, catalytic domain"/>
    <property type="match status" value="1"/>
</dbReference>
<evidence type="ECO:0000256" key="7">
    <source>
        <dbReference type="ARBA" id="ARBA00022827"/>
    </source>
</evidence>
<dbReference type="GO" id="GO:0008734">
    <property type="term" value="F:L-aspartate oxidase activity"/>
    <property type="evidence" value="ECO:0007669"/>
    <property type="project" value="UniProtKB-EC"/>
</dbReference>
<gene>
    <name evidence="13" type="primary">caa67_YL</name>
</gene>
<feature type="region of interest" description="Disordered" evidence="10">
    <location>
        <begin position="416"/>
        <end position="435"/>
    </location>
</feature>
<comment type="cofactor">
    <cofactor evidence="1">
        <name>FAD</name>
        <dbReference type="ChEBI" id="CHEBI:57692"/>
    </cofactor>
</comment>
<evidence type="ECO:0000256" key="3">
    <source>
        <dbReference type="ARBA" id="ARBA00008562"/>
    </source>
</evidence>
<protein>
    <recommendedName>
        <fullName evidence="4">L-aspartate oxidase</fullName>
        <ecNumber evidence="4">1.4.3.16</ecNumber>
    </recommendedName>
</protein>
<comment type="catalytic activity">
    <reaction evidence="9">
        <text>L-aspartate + O2 = iminosuccinate + H2O2</text>
        <dbReference type="Rhea" id="RHEA:25876"/>
        <dbReference type="ChEBI" id="CHEBI:15379"/>
        <dbReference type="ChEBI" id="CHEBI:16240"/>
        <dbReference type="ChEBI" id="CHEBI:29991"/>
        <dbReference type="ChEBI" id="CHEBI:77875"/>
        <dbReference type="EC" id="1.4.3.16"/>
    </reaction>
    <physiologicalReaction direction="left-to-right" evidence="9">
        <dbReference type="Rhea" id="RHEA:25877"/>
    </physiologicalReaction>
</comment>
<dbReference type="Gene3D" id="3.50.50.60">
    <property type="entry name" value="FAD/NAD(P)-binding domain"/>
    <property type="match status" value="1"/>
</dbReference>
<dbReference type="PANTHER" id="PTHR42716:SF2">
    <property type="entry name" value="L-ASPARTATE OXIDASE, CHLOROPLASTIC"/>
    <property type="match status" value="1"/>
</dbReference>
<dbReference type="EC" id="1.4.3.16" evidence="4"/>
<feature type="domain" description="FAD-dependent oxidoreductase 2 FAD-binding" evidence="11">
    <location>
        <begin position="8"/>
        <end position="394"/>
    </location>
</feature>
<dbReference type="PRINTS" id="PR00411">
    <property type="entry name" value="PNDRDTASEI"/>
</dbReference>
<feature type="domain" description="Fumarate reductase/succinate dehydrogenase flavoprotein-like C-terminal" evidence="12">
    <location>
        <begin position="442"/>
        <end position="536"/>
    </location>
</feature>
<reference evidence="13" key="1">
    <citation type="journal article" date="2010" name="Appl. Environ. Microbiol.">
        <title>2-haloacrylate hydratase, a new class of flavoenzyme that catalyzes the addition of water to the substrate for dehalogenation.</title>
        <authorList>
            <person name="Mowafy A.M."/>
            <person name="Kurihara T."/>
            <person name="Kurata A."/>
            <person name="Uemura T."/>
            <person name="Esaki N."/>
        </authorList>
    </citation>
    <scope>NUCLEOTIDE SEQUENCE</scope>
    <source>
        <strain evidence="13">YL</strain>
    </source>
</reference>
<keyword evidence="7" id="KW-0274">FAD</keyword>
<keyword evidence="8" id="KW-0560">Oxidoreductase</keyword>
<dbReference type="InterPro" id="IPR003953">
    <property type="entry name" value="FAD-dep_OxRdtase_2_FAD-bd"/>
</dbReference>
<dbReference type="Pfam" id="PF00890">
    <property type="entry name" value="FAD_binding_2"/>
    <property type="match status" value="1"/>
</dbReference>
<evidence type="ECO:0000256" key="9">
    <source>
        <dbReference type="ARBA" id="ARBA00048305"/>
    </source>
</evidence>
<dbReference type="Pfam" id="PF02910">
    <property type="entry name" value="Succ_DH_flav_C"/>
    <property type="match status" value="1"/>
</dbReference>
<name>D9N1A8_PSEUY</name>
<comment type="pathway">
    <text evidence="2">Cofactor biosynthesis; NAD(+) biosynthesis; iminoaspartate from L-aspartate (oxidase route): step 1/1.</text>
</comment>
<dbReference type="PRINTS" id="PR00368">
    <property type="entry name" value="FADPNR"/>
</dbReference>
<dbReference type="SUPFAM" id="SSF51905">
    <property type="entry name" value="FAD/NAD(P)-binding domain"/>
    <property type="match status" value="1"/>
</dbReference>
<sequence>MLDFLVTDVLVVGEGSAGQTAALSASEEGCDVILLGDGRAPSTAVSTGFLTYAAHEGFDRARLYEAMSRTTGKGLCDSALLRRLVDEAPKEMAELIEAYQVPVDKAERGLRARRAVSKSGRELLSGLETEYAKNDAVEDITGLMMEFSSTHGTALYAQLRKAVNTSPNIRRVRGSALVLEPGSTTVGALIDGKPVTIAARSIILATGGIQGLYEVTDNPETLTGDGHGMAMDAGAELIDMEFMQFYPLSVNEEGVPTLFLYPDFPRRAKLINDMGENILVKHLGEGSQYLSELHNWDHLAAVVQTEIVEGKKVFVDFRETTSGDWAPDSLTGTFLGKCVPNFRTTPVRVAPSAHYTVGGLRVDVDGRTNLSKVYAVGEVAGGVHGANRHGGVALVDAMTYGRIAGRHAAESLNGKAAQQGASLLPPASKSGKPSRIDGVMSDLRRTNQFALGPIRDGARLERVGEQFAELLDEVRSFGWNSYREMQEILRLERAIKLSDGMRQAMLRRTETRGVHNRSDFPNSSDAWLKKQAFALRDGKFHFEDVPV</sequence>
<keyword evidence="5" id="KW-0285">Flavoprotein</keyword>
<proteinExistence type="inferred from homology"/>
<dbReference type="BioCyc" id="MetaCyc:MONOMER-18423"/>
<dbReference type="AlphaFoldDB" id="D9N1A8"/>
<dbReference type="InterPro" id="IPR027477">
    <property type="entry name" value="Succ_DH/fumarate_Rdtase_cat_sf"/>
</dbReference>
<evidence type="ECO:0000256" key="6">
    <source>
        <dbReference type="ARBA" id="ARBA00022642"/>
    </source>
</evidence>
<organism evidence="13">
    <name type="scientific">Pseudomonas sp. (strain YL)</name>
    <dbReference type="NCBI Taxonomy" id="66693"/>
    <lineage>
        <taxon>Bacteria</taxon>
        <taxon>Pseudomonadati</taxon>
        <taxon>Pseudomonadota</taxon>
    </lineage>
</organism>
<dbReference type="InterPro" id="IPR037099">
    <property type="entry name" value="Fum_R/Succ_DH_flav-like_C_sf"/>
</dbReference>
<accession>D9N1A8</accession>
<evidence type="ECO:0000313" key="13">
    <source>
        <dbReference type="EMBL" id="BAJ13488.1"/>
    </source>
</evidence>
<dbReference type="SMR" id="D9N1A8"/>
<evidence type="ECO:0000256" key="2">
    <source>
        <dbReference type="ARBA" id="ARBA00004950"/>
    </source>
</evidence>